<accession>A0ABT4HU67</accession>
<dbReference type="Proteomes" id="UP001067708">
    <property type="component" value="Unassembled WGS sequence"/>
</dbReference>
<keyword evidence="2" id="KW-1185">Reference proteome</keyword>
<organism evidence="1 2">
    <name type="scientific">Brevibacillus halotolerans</name>
    <dbReference type="NCBI Taxonomy" id="1507437"/>
    <lineage>
        <taxon>Bacteria</taxon>
        <taxon>Bacillati</taxon>
        <taxon>Bacillota</taxon>
        <taxon>Bacilli</taxon>
        <taxon>Bacillales</taxon>
        <taxon>Paenibacillaceae</taxon>
        <taxon>Brevibacillus</taxon>
    </lineage>
</organism>
<evidence type="ECO:0000313" key="1">
    <source>
        <dbReference type="EMBL" id="MCZ0830148.1"/>
    </source>
</evidence>
<sequence>MKKILVSEELLNKLEQIDWLRNCGKPETIELACSVEFVPDWETAEKYDEQEEWEEIISNSRDKLADFIMRKLGYSVRDFNSVVASIRDQFNTNLQLLGFTM</sequence>
<reference evidence="1" key="1">
    <citation type="submission" date="2022-09" db="EMBL/GenBank/DDBJ databases">
        <title>Genome analysis and characterization of larvicidal activity of Brevibacillus strains.</title>
        <authorList>
            <person name="Patrusheva E.V."/>
            <person name="Izotova A.O."/>
            <person name="Toshchakov S.V."/>
            <person name="Sineoky S.P."/>
        </authorList>
    </citation>
    <scope>NUCLEOTIDE SEQUENCE</scope>
    <source>
        <strain evidence="1">VKPM_B-13244</strain>
    </source>
</reference>
<name>A0ABT4HU67_9BACL</name>
<comment type="caution">
    <text evidence="1">The sequence shown here is derived from an EMBL/GenBank/DDBJ whole genome shotgun (WGS) entry which is preliminary data.</text>
</comment>
<gene>
    <name evidence="1" type="ORF">O0535_04950</name>
</gene>
<evidence type="ECO:0000313" key="2">
    <source>
        <dbReference type="Proteomes" id="UP001067708"/>
    </source>
</evidence>
<proteinExistence type="predicted"/>
<protein>
    <submittedName>
        <fullName evidence="1">Uncharacterized protein</fullName>
    </submittedName>
</protein>
<dbReference type="EMBL" id="JAPTNG010000003">
    <property type="protein sequence ID" value="MCZ0830148.1"/>
    <property type="molecule type" value="Genomic_DNA"/>
</dbReference>
<dbReference type="RefSeq" id="WP_258416751.1">
    <property type="nucleotide sequence ID" value="NZ_JAPTNG010000003.1"/>
</dbReference>